<evidence type="ECO:0000256" key="3">
    <source>
        <dbReference type="ARBA" id="ARBA00023163"/>
    </source>
</evidence>
<dbReference type="Gene3D" id="1.10.10.10">
    <property type="entry name" value="Winged helix-like DNA-binding domain superfamily/Winged helix DNA-binding domain"/>
    <property type="match status" value="1"/>
</dbReference>
<evidence type="ECO:0000259" key="4">
    <source>
        <dbReference type="PROSITE" id="PS50949"/>
    </source>
</evidence>
<dbReference type="SMART" id="SM00345">
    <property type="entry name" value="HTH_GNTR"/>
    <property type="match status" value="1"/>
</dbReference>
<keyword evidence="3" id="KW-0804">Transcription</keyword>
<dbReference type="InterPro" id="IPR000524">
    <property type="entry name" value="Tscrpt_reg_HTH_GntR"/>
</dbReference>
<evidence type="ECO:0000256" key="2">
    <source>
        <dbReference type="ARBA" id="ARBA00023125"/>
    </source>
</evidence>
<keyword evidence="2" id="KW-0238">DNA-binding</keyword>
<dbReference type="Pfam" id="PF07729">
    <property type="entry name" value="FCD"/>
    <property type="match status" value="1"/>
</dbReference>
<organism evidence="5 6">
    <name type="scientific">Lactiplantibacillus paraplantarum</name>
    <dbReference type="NCBI Taxonomy" id="60520"/>
    <lineage>
        <taxon>Bacteria</taxon>
        <taxon>Bacillati</taxon>
        <taxon>Bacillota</taxon>
        <taxon>Bacilli</taxon>
        <taxon>Lactobacillales</taxon>
        <taxon>Lactobacillaceae</taxon>
        <taxon>Lactiplantibacillus</taxon>
    </lineage>
</organism>
<dbReference type="Pfam" id="PF00392">
    <property type="entry name" value="GntR"/>
    <property type="match status" value="1"/>
</dbReference>
<dbReference type="InterPro" id="IPR011711">
    <property type="entry name" value="GntR_C"/>
</dbReference>
<keyword evidence="1" id="KW-0805">Transcription regulation</keyword>
<feature type="domain" description="HTH gntR-type" evidence="4">
    <location>
        <begin position="5"/>
        <end position="72"/>
    </location>
</feature>
<comment type="caution">
    <text evidence="5">The sequence shown here is derived from an EMBL/GenBank/DDBJ whole genome shotgun (WGS) entry which is preliminary data.</text>
</comment>
<sequence>MAEISNYQDEAYIKIRSKIMRLKFIPGERINKKELQEELSIGVTPMREAILRLSREGLLLVRPQSGTYVTKIKISEVYQARFVRESIEKLVVAEAITQITKNDLSELKKIVSLQELYLKAKDYDNFFNLDEDFHHTFYTIDHKEFVWKWLQVVNLQFNRFRFLRLEASNLDWQQICDDHRAIVEAVSDKFPQRAETHVGRHLHMVDDDIKVALNLHPDYFEQ</sequence>
<proteinExistence type="predicted"/>
<dbReference type="InterPro" id="IPR036388">
    <property type="entry name" value="WH-like_DNA-bd_sf"/>
</dbReference>
<dbReference type="PANTHER" id="PTHR43537:SF51">
    <property type="entry name" value="HTH-TYPE TRANSCRIPTIONAL REGULATOR LGOR-RELATED"/>
    <property type="match status" value="1"/>
</dbReference>
<evidence type="ECO:0000313" key="6">
    <source>
        <dbReference type="Proteomes" id="UP000236162"/>
    </source>
</evidence>
<gene>
    <name evidence="5" type="primary">gntR_6</name>
    <name evidence="5" type="ORF">LPPLD21_02105</name>
</gene>
<dbReference type="InterPro" id="IPR036390">
    <property type="entry name" value="WH_DNA-bd_sf"/>
</dbReference>
<reference evidence="5 6" key="1">
    <citation type="submission" date="2017-04" db="EMBL/GenBank/DDBJ databases">
        <title>In vitro and in silico characterization of Lactobacillus paraplantarum D2-1, a starter culture for soymilk fermentation.</title>
        <authorList>
            <person name="Endo A."/>
            <person name="Sasaki F."/>
            <person name="Maeno S."/>
            <person name="Kanesaki Y."/>
            <person name="Kubota E."/>
            <person name="Torres G.A."/>
            <person name="Tomita S."/>
            <person name="Nakagawa J."/>
        </authorList>
    </citation>
    <scope>NUCLEOTIDE SEQUENCE [LARGE SCALE GENOMIC DNA]</scope>
    <source>
        <strain evidence="5 6">D2-1</strain>
    </source>
</reference>
<dbReference type="SUPFAM" id="SSF48008">
    <property type="entry name" value="GntR ligand-binding domain-like"/>
    <property type="match status" value="1"/>
</dbReference>
<evidence type="ECO:0000256" key="1">
    <source>
        <dbReference type="ARBA" id="ARBA00023015"/>
    </source>
</evidence>
<dbReference type="InterPro" id="IPR008920">
    <property type="entry name" value="TF_FadR/GntR_C"/>
</dbReference>
<dbReference type="Proteomes" id="UP000236162">
    <property type="component" value="Unassembled WGS sequence"/>
</dbReference>
<accession>A0ABQ0NBT4</accession>
<dbReference type="PANTHER" id="PTHR43537">
    <property type="entry name" value="TRANSCRIPTIONAL REGULATOR, GNTR FAMILY"/>
    <property type="match status" value="1"/>
</dbReference>
<dbReference type="RefSeq" id="WP_033609116.1">
    <property type="nucleotide sequence ID" value="NZ_BDOR01000012.1"/>
</dbReference>
<keyword evidence="6" id="KW-1185">Reference proteome</keyword>
<name>A0ABQ0NBT4_9LACO</name>
<dbReference type="PROSITE" id="PS50949">
    <property type="entry name" value="HTH_GNTR"/>
    <property type="match status" value="1"/>
</dbReference>
<protein>
    <submittedName>
        <fullName evidence="5">GntR family transcriptional regulator</fullName>
    </submittedName>
</protein>
<dbReference type="EMBL" id="BDOR01000012">
    <property type="protein sequence ID" value="GBF02555.1"/>
    <property type="molecule type" value="Genomic_DNA"/>
</dbReference>
<dbReference type="SMART" id="SM00895">
    <property type="entry name" value="FCD"/>
    <property type="match status" value="1"/>
</dbReference>
<dbReference type="Gene3D" id="1.20.120.530">
    <property type="entry name" value="GntR ligand-binding domain-like"/>
    <property type="match status" value="1"/>
</dbReference>
<evidence type="ECO:0000313" key="5">
    <source>
        <dbReference type="EMBL" id="GBF02555.1"/>
    </source>
</evidence>
<dbReference type="SUPFAM" id="SSF46785">
    <property type="entry name" value="Winged helix' DNA-binding domain"/>
    <property type="match status" value="1"/>
</dbReference>